<evidence type="ECO:0000313" key="10">
    <source>
        <dbReference type="EMBL" id="RSN74174.1"/>
    </source>
</evidence>
<keyword evidence="12" id="KW-1185">Reference proteome</keyword>
<evidence type="ECO:0000313" key="12">
    <source>
        <dbReference type="Proteomes" id="UP000277582"/>
    </source>
</evidence>
<dbReference type="PANTHER" id="PTHR43793:SF1">
    <property type="entry name" value="FAD SYNTHASE"/>
    <property type="match status" value="1"/>
</dbReference>
<comment type="caution">
    <text evidence="10">The sequence shown here is derived from an EMBL/GenBank/DDBJ whole genome shotgun (WGS) entry which is preliminary data.</text>
</comment>
<dbReference type="RefSeq" id="WP_125671568.1">
    <property type="nucleotide sequence ID" value="NZ_RCOS01000099.1"/>
</dbReference>
<feature type="binding site" evidence="8">
    <location>
        <position position="98"/>
    </location>
    <ligand>
        <name>ATP</name>
        <dbReference type="ChEBI" id="CHEBI:30616"/>
    </ligand>
</feature>
<evidence type="ECO:0000256" key="8">
    <source>
        <dbReference type="HAMAP-Rule" id="MF_02115"/>
    </source>
</evidence>
<dbReference type="EC" id="2.7.7.2" evidence="8"/>
<keyword evidence="7 8" id="KW-0067">ATP-binding</keyword>
<keyword evidence="6 8" id="KW-0274">FAD</keyword>
<dbReference type="Pfam" id="PF01467">
    <property type="entry name" value="CTP_transf_like"/>
    <property type="match status" value="1"/>
</dbReference>
<name>A0A3R9R3R8_9CREN</name>
<dbReference type="NCBIfam" id="TIGR00125">
    <property type="entry name" value="cyt_tran_rel"/>
    <property type="match status" value="1"/>
</dbReference>
<dbReference type="Proteomes" id="UP000316217">
    <property type="component" value="Unassembled WGS sequence"/>
</dbReference>
<evidence type="ECO:0000313" key="13">
    <source>
        <dbReference type="Proteomes" id="UP000316217"/>
    </source>
</evidence>
<dbReference type="EMBL" id="RXII01000024">
    <property type="protein sequence ID" value="RZN63096.1"/>
    <property type="molecule type" value="Genomic_DNA"/>
</dbReference>
<dbReference type="GO" id="GO:0046444">
    <property type="term" value="P:FMN metabolic process"/>
    <property type="evidence" value="ECO:0007669"/>
    <property type="project" value="UniProtKB-UniRule"/>
</dbReference>
<evidence type="ECO:0000256" key="4">
    <source>
        <dbReference type="ARBA" id="ARBA00022695"/>
    </source>
</evidence>
<keyword evidence="1 8" id="KW-0285">Flavoprotein</keyword>
<evidence type="ECO:0000256" key="6">
    <source>
        <dbReference type="ARBA" id="ARBA00022827"/>
    </source>
</evidence>
<keyword evidence="5 8" id="KW-0547">Nucleotide-binding</keyword>
<dbReference type="OrthoDB" id="1912at2157"/>
<feature type="binding site" evidence="8">
    <location>
        <begin position="15"/>
        <end position="18"/>
    </location>
    <ligand>
        <name>ATP</name>
        <dbReference type="ChEBI" id="CHEBI:30616"/>
    </ligand>
</feature>
<keyword evidence="3 8" id="KW-0808">Transferase</keyword>
<dbReference type="SUPFAM" id="SSF52374">
    <property type="entry name" value="Nucleotidylyl transferase"/>
    <property type="match status" value="1"/>
</dbReference>
<feature type="binding site" evidence="8">
    <location>
        <begin position="10"/>
        <end position="11"/>
    </location>
    <ligand>
        <name>ATP</name>
        <dbReference type="ChEBI" id="CHEBI:30616"/>
    </ligand>
</feature>
<dbReference type="PANTHER" id="PTHR43793">
    <property type="entry name" value="FAD SYNTHASE"/>
    <property type="match status" value="1"/>
</dbReference>
<dbReference type="InterPro" id="IPR004821">
    <property type="entry name" value="Cyt_trans-like"/>
</dbReference>
<evidence type="ECO:0000256" key="1">
    <source>
        <dbReference type="ARBA" id="ARBA00022630"/>
    </source>
</evidence>
<keyword evidence="4 8" id="KW-0548">Nucleotidyltransferase</keyword>
<dbReference type="HAMAP" id="MF_02115">
    <property type="entry name" value="FAD_synth_arch"/>
    <property type="match status" value="1"/>
</dbReference>
<dbReference type="GO" id="GO:0005524">
    <property type="term" value="F:ATP binding"/>
    <property type="evidence" value="ECO:0007669"/>
    <property type="project" value="UniProtKB-UniRule"/>
</dbReference>
<comment type="function">
    <text evidence="8">Catalyzes the transfer of the AMP portion of ATP to flavin mononucleotide (FMN) to produce flavin adenine dinucleotide (FAD) coenzyme.</text>
</comment>
<keyword evidence="2 8" id="KW-0288">FMN</keyword>
<dbReference type="UniPathway" id="UPA00277">
    <property type="reaction ID" value="UER00407"/>
</dbReference>
<evidence type="ECO:0000256" key="5">
    <source>
        <dbReference type="ARBA" id="ARBA00022741"/>
    </source>
</evidence>
<proteinExistence type="inferred from homology"/>
<dbReference type="InterPro" id="IPR024902">
    <property type="entry name" value="FAD_synth_RibL"/>
</dbReference>
<comment type="similarity">
    <text evidence="8">Belongs to the archaeal FAD synthase family.</text>
</comment>
<sequence length="153" mass="17444">MGRKVLTAGTFDIIHPGHIALLIEAKKIAGEEGELVVIIARDSNVVKFKGRKPILREDERLFVVKNLKPVDKVVLGDERDPLKPVIEEKPDIIVLGYDQWAEEEWLRKELEKRGLSTEIIRLGKFSSENDSTTDVINRVIKLFCQKNQQEEGD</sequence>
<dbReference type="GO" id="GO:0003919">
    <property type="term" value="F:FMN adenylyltransferase activity"/>
    <property type="evidence" value="ECO:0007669"/>
    <property type="project" value="UniProtKB-UniRule"/>
</dbReference>
<feature type="domain" description="Cytidyltransferase-like" evidence="9">
    <location>
        <begin position="6"/>
        <end position="138"/>
    </location>
</feature>
<evidence type="ECO:0000256" key="3">
    <source>
        <dbReference type="ARBA" id="ARBA00022679"/>
    </source>
</evidence>
<comment type="cofactor">
    <cofactor evidence="8">
        <name>a divalent metal cation</name>
        <dbReference type="ChEBI" id="CHEBI:60240"/>
    </cofactor>
</comment>
<feature type="binding site" evidence="8">
    <location>
        <position position="125"/>
    </location>
    <ligand>
        <name>ATP</name>
        <dbReference type="ChEBI" id="CHEBI:30616"/>
    </ligand>
</feature>
<protein>
    <recommendedName>
        <fullName evidence="8">FAD synthase</fullName>
        <ecNumber evidence="8">2.7.7.2</ecNumber>
    </recommendedName>
    <alternativeName>
        <fullName evidence="8">FMN adenylyltransferase</fullName>
    </alternativeName>
    <alternativeName>
        <fullName evidence="8">Flavin adenine dinucleotide synthase</fullName>
    </alternativeName>
</protein>
<organism evidence="10 12">
    <name type="scientific">Candidatus Methanodesulfokora washburnensis</name>
    <dbReference type="NCBI Taxonomy" id="2478471"/>
    <lineage>
        <taxon>Archaea</taxon>
        <taxon>Thermoproteota</taxon>
        <taxon>Candidatus Korarchaeia</taxon>
        <taxon>Candidatus Korarchaeia incertae sedis</taxon>
        <taxon>Candidatus Methanodesulfokora</taxon>
    </lineage>
</organism>
<comment type="pathway">
    <text evidence="8">Cofactor biosynthesis; FAD biosynthesis; FAD from FMN: step 1/1.</text>
</comment>
<gene>
    <name evidence="8" type="primary">ribL</name>
    <name evidence="10" type="ORF">D6D85_08500</name>
    <name evidence="11" type="ORF">EF810_01435</name>
</gene>
<evidence type="ECO:0000313" key="11">
    <source>
        <dbReference type="EMBL" id="RZN63096.1"/>
    </source>
</evidence>
<evidence type="ECO:0000259" key="9">
    <source>
        <dbReference type="Pfam" id="PF01467"/>
    </source>
</evidence>
<dbReference type="AlphaFoldDB" id="A0A3R9R3R8"/>
<evidence type="ECO:0000256" key="7">
    <source>
        <dbReference type="ARBA" id="ARBA00022840"/>
    </source>
</evidence>
<reference evidence="11 13" key="2">
    <citation type="journal article" date="2019" name="Nat. Microbiol.">
        <title>Wide diversity of methane and short-chain alkane metabolisms in uncultured archaea.</title>
        <authorList>
            <person name="Borrel G."/>
            <person name="Adam P.S."/>
            <person name="McKay L.J."/>
            <person name="Chen L.X."/>
            <person name="Sierra-Garcia I.N."/>
            <person name="Sieber C.M."/>
            <person name="Letourneur Q."/>
            <person name="Ghozlane A."/>
            <person name="Andersen G.L."/>
            <person name="Li W.J."/>
            <person name="Hallam S.J."/>
            <person name="Muyzer G."/>
            <person name="de Oliveira V.M."/>
            <person name="Inskeep W.P."/>
            <person name="Banfield J.F."/>
            <person name="Gribaldo S."/>
        </authorList>
    </citation>
    <scope>NUCLEOTIDE SEQUENCE [LARGE SCALE GENOMIC DNA]</scope>
    <source>
        <strain evidence="11">NM4</strain>
    </source>
</reference>
<dbReference type="GO" id="GO:0006747">
    <property type="term" value="P:FAD biosynthetic process"/>
    <property type="evidence" value="ECO:0007669"/>
    <property type="project" value="UniProtKB-UniRule"/>
</dbReference>
<dbReference type="Proteomes" id="UP000277582">
    <property type="component" value="Unassembled WGS sequence"/>
</dbReference>
<dbReference type="EMBL" id="RCOS01000099">
    <property type="protein sequence ID" value="RSN74174.1"/>
    <property type="molecule type" value="Genomic_DNA"/>
</dbReference>
<evidence type="ECO:0000256" key="2">
    <source>
        <dbReference type="ARBA" id="ARBA00022643"/>
    </source>
</evidence>
<comment type="subunit">
    <text evidence="8">Homodimer.</text>
</comment>
<dbReference type="InterPro" id="IPR050385">
    <property type="entry name" value="Archaeal_FAD_synthase"/>
</dbReference>
<dbReference type="Gene3D" id="3.40.50.620">
    <property type="entry name" value="HUPs"/>
    <property type="match status" value="1"/>
</dbReference>
<dbReference type="InterPro" id="IPR014729">
    <property type="entry name" value="Rossmann-like_a/b/a_fold"/>
</dbReference>
<accession>A0A3R9R3R8</accession>
<reference evidence="10 12" key="1">
    <citation type="submission" date="2018-10" db="EMBL/GenBank/DDBJ databases">
        <title>Co-occurring genomic capacity for anaerobic methane metabolism and dissimilatory sulfite reduction discovered in the Korarchaeota.</title>
        <authorList>
            <person name="Mckay L.J."/>
            <person name="Dlakic M."/>
            <person name="Fields M.W."/>
            <person name="Delmont T.O."/>
            <person name="Eren A.M."/>
            <person name="Jay Z.J."/>
            <person name="Klingelsmith K.B."/>
            <person name="Rusch D.B."/>
            <person name="Inskeep W.P."/>
        </authorList>
    </citation>
    <scope>NUCLEOTIDE SEQUENCE [LARGE SCALE GENOMIC DNA]</scope>
    <source>
        <strain evidence="10 12">MDKW</strain>
    </source>
</reference>
<comment type="catalytic activity">
    <reaction evidence="8">
        <text>FMN + ATP + H(+) = FAD + diphosphate</text>
        <dbReference type="Rhea" id="RHEA:17237"/>
        <dbReference type="ChEBI" id="CHEBI:15378"/>
        <dbReference type="ChEBI" id="CHEBI:30616"/>
        <dbReference type="ChEBI" id="CHEBI:33019"/>
        <dbReference type="ChEBI" id="CHEBI:57692"/>
        <dbReference type="ChEBI" id="CHEBI:58210"/>
        <dbReference type="EC" id="2.7.7.2"/>
    </reaction>
</comment>